<evidence type="ECO:0000259" key="2">
    <source>
        <dbReference type="Pfam" id="PF01575"/>
    </source>
</evidence>
<dbReference type="Proteomes" id="UP000189545">
    <property type="component" value="Chromosome"/>
</dbReference>
<name>A0A1S6HSA5_9GAMM</name>
<dbReference type="FunFam" id="3.10.129.10:FF:000042">
    <property type="entry name" value="MaoC domain protein dehydratase"/>
    <property type="match status" value="1"/>
</dbReference>
<keyword evidence="1" id="KW-0456">Lyase</keyword>
<feature type="domain" description="MaoC-like" evidence="2">
    <location>
        <begin position="12"/>
        <end position="104"/>
    </location>
</feature>
<dbReference type="RefSeq" id="WP_077753419.1">
    <property type="nucleotide sequence ID" value="NZ_CP014782.1"/>
</dbReference>
<proteinExistence type="predicted"/>
<dbReference type="OrthoDB" id="9759612at2"/>
<evidence type="ECO:0000313" key="3">
    <source>
        <dbReference type="EMBL" id="AQS38364.1"/>
    </source>
</evidence>
<keyword evidence="4" id="KW-1185">Reference proteome</keyword>
<dbReference type="SUPFAM" id="SSF54637">
    <property type="entry name" value="Thioesterase/thiol ester dehydrase-isomerase"/>
    <property type="match status" value="1"/>
</dbReference>
<dbReference type="GO" id="GO:0006633">
    <property type="term" value="P:fatty acid biosynthetic process"/>
    <property type="evidence" value="ECO:0007669"/>
    <property type="project" value="TreeGrafter"/>
</dbReference>
<dbReference type="Gene3D" id="3.10.129.10">
    <property type="entry name" value="Hotdog Thioesterase"/>
    <property type="match status" value="1"/>
</dbReference>
<dbReference type="AlphaFoldDB" id="A0A1S6HSA5"/>
<dbReference type="InterPro" id="IPR029069">
    <property type="entry name" value="HotDog_dom_sf"/>
</dbReference>
<reference evidence="3 4" key="1">
    <citation type="submission" date="2016-03" db="EMBL/GenBank/DDBJ databases">
        <title>Complete genome sequence of Shewanella psychrophila WP2, a deep sea bacterium isolated from west Pacific sediment.</title>
        <authorList>
            <person name="Xu G."/>
            <person name="Jian H."/>
        </authorList>
    </citation>
    <scope>NUCLEOTIDE SEQUENCE [LARGE SCALE GENOMIC DNA]</scope>
    <source>
        <strain evidence="3 4">WP2</strain>
    </source>
</reference>
<accession>A0A1S6HSA5</accession>
<dbReference type="PANTHER" id="PTHR43437">
    <property type="entry name" value="HYDROXYACYL-THIOESTER DEHYDRATASE TYPE 2, MITOCHONDRIAL-RELATED"/>
    <property type="match status" value="1"/>
</dbReference>
<dbReference type="PANTHER" id="PTHR43437:SF3">
    <property type="entry name" value="HYDROXYACYL-THIOESTER DEHYDRATASE TYPE 2, MITOCHONDRIAL"/>
    <property type="match status" value="1"/>
</dbReference>
<dbReference type="KEGG" id="spsw:Sps_03222"/>
<dbReference type="GO" id="GO:0019171">
    <property type="term" value="F:(3R)-hydroxyacyl-[acyl-carrier-protein] dehydratase activity"/>
    <property type="evidence" value="ECO:0007669"/>
    <property type="project" value="TreeGrafter"/>
</dbReference>
<gene>
    <name evidence="3" type="ORF">Sps_03222</name>
</gene>
<organism evidence="3 4">
    <name type="scientific">Shewanella psychrophila</name>
    <dbReference type="NCBI Taxonomy" id="225848"/>
    <lineage>
        <taxon>Bacteria</taxon>
        <taxon>Pseudomonadati</taxon>
        <taxon>Pseudomonadota</taxon>
        <taxon>Gammaproteobacteria</taxon>
        <taxon>Alteromonadales</taxon>
        <taxon>Shewanellaceae</taxon>
        <taxon>Shewanella</taxon>
    </lineage>
</organism>
<dbReference type="STRING" id="225848.Sps_03222"/>
<dbReference type="Pfam" id="PF01575">
    <property type="entry name" value="MaoC_dehydratas"/>
    <property type="match status" value="1"/>
</dbReference>
<dbReference type="CDD" id="cd03449">
    <property type="entry name" value="R_hydratase"/>
    <property type="match status" value="1"/>
</dbReference>
<evidence type="ECO:0000313" key="4">
    <source>
        <dbReference type="Proteomes" id="UP000189545"/>
    </source>
</evidence>
<sequence length="134" mass="14439">MKIKIGDSESIKKTLSAEHVATFAALVEDYNPVHLDAEYAATTQFGRPIVHGKLASSLISGLLASKLPGAGCIYLGQTLKFTKPIFVGESVTARVTVTHIREDKPIVTLLTEVFNQQMELTITGEATVRLAQAV</sequence>
<dbReference type="InterPro" id="IPR002539">
    <property type="entry name" value="MaoC-like_dom"/>
</dbReference>
<dbReference type="EMBL" id="CP014782">
    <property type="protein sequence ID" value="AQS38364.1"/>
    <property type="molecule type" value="Genomic_DNA"/>
</dbReference>
<dbReference type="InterPro" id="IPR050965">
    <property type="entry name" value="UPF0336/Enoyl-CoA_hydratase"/>
</dbReference>
<evidence type="ECO:0000256" key="1">
    <source>
        <dbReference type="ARBA" id="ARBA00023239"/>
    </source>
</evidence>
<protein>
    <submittedName>
        <fullName evidence="3">Acyl dehydratase</fullName>
    </submittedName>
</protein>